<evidence type="ECO:0000256" key="1">
    <source>
        <dbReference type="SAM" id="Phobius"/>
    </source>
</evidence>
<gene>
    <name evidence="3" type="ORF">HERILL_LOCUS8120</name>
</gene>
<dbReference type="PANTHER" id="PTHR21879">
    <property type="entry name" value="FI03362P-RELATED-RELATED"/>
    <property type="match status" value="1"/>
</dbReference>
<dbReference type="EMBL" id="LR899011">
    <property type="protein sequence ID" value="CAD7085269.1"/>
    <property type="molecule type" value="Genomic_DNA"/>
</dbReference>
<dbReference type="InParanoid" id="A0A7R8UQS8"/>
<reference evidence="3 4" key="1">
    <citation type="submission" date="2020-11" db="EMBL/GenBank/DDBJ databases">
        <authorList>
            <person name="Wallbank WR R."/>
            <person name="Pardo Diaz C."/>
            <person name="Kozak K."/>
            <person name="Martin S."/>
            <person name="Jiggins C."/>
            <person name="Moest M."/>
            <person name="Warren A I."/>
            <person name="Generalovic N T."/>
            <person name="Byers J.R.P. K."/>
            <person name="Montejo-Kovacevich G."/>
            <person name="Yen C E."/>
        </authorList>
    </citation>
    <scope>NUCLEOTIDE SEQUENCE [LARGE SCALE GENOMIC DNA]</scope>
</reference>
<dbReference type="PANTHER" id="PTHR21879:SF27">
    <property type="entry name" value="OSIRIS 10A"/>
    <property type="match status" value="1"/>
</dbReference>
<feature type="transmembrane region" description="Helical" evidence="1">
    <location>
        <begin position="192"/>
        <end position="216"/>
    </location>
</feature>
<dbReference type="Pfam" id="PF07898">
    <property type="entry name" value="DUF1676"/>
    <property type="match status" value="1"/>
</dbReference>
<accession>A0A7R8UQS8</accession>
<dbReference type="Proteomes" id="UP000594454">
    <property type="component" value="Chromosome 3"/>
</dbReference>
<dbReference type="OrthoDB" id="8197686at2759"/>
<feature type="chain" id="PRO_5031393911" description="Osiris 10" evidence="2">
    <location>
        <begin position="22"/>
        <end position="324"/>
    </location>
</feature>
<keyword evidence="1" id="KW-0472">Membrane</keyword>
<keyword evidence="4" id="KW-1185">Reference proteome</keyword>
<evidence type="ECO:0000313" key="4">
    <source>
        <dbReference type="Proteomes" id="UP000594454"/>
    </source>
</evidence>
<proteinExistence type="predicted"/>
<keyword evidence="1" id="KW-0812">Transmembrane</keyword>
<sequence>MTTVWFELVLFAVIVISKARSQFSVLKHCVVRSPTPDFMHCMGEQAIQSLRTFEESENFTLTEGLTLLRDERAAVRSIPDVTDLDPSDFRGILENSGLVFGQRSMHFDISRVYPGLSLQIRPVETGGSLLEFVMDPEQELNERRHSTENLSTARILTKKFVVPFLLGLKFNLVTLIPLIFAVIVFLCKKAAFLAKIALFLSGIFGFGGLFSLGALADSHGFYGGSHHSYGGHHSYGTYSPGLGSFADGGGYSSHHHYRTKKNLFFDNTKELSPEATPSSDGFYNYEKNYLLHERQEREGVEGASALTPNIGEETNHRDFMWKTL</sequence>
<evidence type="ECO:0000313" key="3">
    <source>
        <dbReference type="EMBL" id="CAD7085269.1"/>
    </source>
</evidence>
<name>A0A7R8UQS8_HERIL</name>
<dbReference type="GO" id="GO:0016020">
    <property type="term" value="C:membrane"/>
    <property type="evidence" value="ECO:0007669"/>
    <property type="project" value="TreeGrafter"/>
</dbReference>
<feature type="transmembrane region" description="Helical" evidence="1">
    <location>
        <begin position="160"/>
        <end position="185"/>
    </location>
</feature>
<feature type="signal peptide" evidence="2">
    <location>
        <begin position="1"/>
        <end position="21"/>
    </location>
</feature>
<organism evidence="3 4">
    <name type="scientific">Hermetia illucens</name>
    <name type="common">Black soldier fly</name>
    <dbReference type="NCBI Taxonomy" id="343691"/>
    <lineage>
        <taxon>Eukaryota</taxon>
        <taxon>Metazoa</taxon>
        <taxon>Ecdysozoa</taxon>
        <taxon>Arthropoda</taxon>
        <taxon>Hexapoda</taxon>
        <taxon>Insecta</taxon>
        <taxon>Pterygota</taxon>
        <taxon>Neoptera</taxon>
        <taxon>Endopterygota</taxon>
        <taxon>Diptera</taxon>
        <taxon>Brachycera</taxon>
        <taxon>Stratiomyomorpha</taxon>
        <taxon>Stratiomyidae</taxon>
        <taxon>Hermetiinae</taxon>
        <taxon>Hermetia</taxon>
    </lineage>
</organism>
<evidence type="ECO:0000256" key="2">
    <source>
        <dbReference type="SAM" id="SignalP"/>
    </source>
</evidence>
<dbReference type="FunCoup" id="A0A7R8UQS8">
    <property type="interactions" value="31"/>
</dbReference>
<dbReference type="AlphaFoldDB" id="A0A7R8UQS8"/>
<dbReference type="InterPro" id="IPR012464">
    <property type="entry name" value="DUF1676"/>
</dbReference>
<keyword evidence="1" id="KW-1133">Transmembrane helix</keyword>
<evidence type="ECO:0008006" key="5">
    <source>
        <dbReference type="Google" id="ProtNLM"/>
    </source>
</evidence>
<protein>
    <recommendedName>
        <fullName evidence="5">Osiris 10</fullName>
    </recommendedName>
</protein>
<keyword evidence="2" id="KW-0732">Signal</keyword>